<proteinExistence type="predicted"/>
<dbReference type="Proteomes" id="UP001231649">
    <property type="component" value="Chromosome 31"/>
</dbReference>
<name>A0ACC2Q0W5_9NEOP</name>
<reference evidence="1" key="1">
    <citation type="submission" date="2023-03" db="EMBL/GenBank/DDBJ databases">
        <title>Chromosome-level genomes of two armyworms, Mythimna separata and Mythimna loreyi, provide insights into the biosynthesis and reception of sex pheromones.</title>
        <authorList>
            <person name="Zhao H."/>
        </authorList>
    </citation>
    <scope>NUCLEOTIDE SEQUENCE</scope>
    <source>
        <strain evidence="1">BeijingLab</strain>
    </source>
</reference>
<comment type="caution">
    <text evidence="1">The sequence shown here is derived from an EMBL/GenBank/DDBJ whole genome shotgun (WGS) entry which is preliminary data.</text>
</comment>
<evidence type="ECO:0000313" key="1">
    <source>
        <dbReference type="EMBL" id="KAJ8705448.1"/>
    </source>
</evidence>
<protein>
    <submittedName>
        <fullName evidence="1">Uncharacterized protein</fullName>
    </submittedName>
</protein>
<dbReference type="EMBL" id="CM056807">
    <property type="protein sequence ID" value="KAJ8705448.1"/>
    <property type="molecule type" value="Genomic_DNA"/>
</dbReference>
<sequence length="471" mass="52759">MFSDRVFYLFVCVLSVQCAFDRSEGEPCQINEETWGRCAHISKCLSSFLDVQKRIHPVICSFQRKEPVVCCPDCELVNDTRTVIVSNDGAVFFRSGQKARDKCIEHLLHLPSSCYTRGMEGSWDSEKQCQKYKRKGNRGQAVAVGGKDAKRSNYPHMALLGYGYDRDSAQWQCGGSLISERFVLSAAHCIADSVLGPVSFVALGILKRTDPDNLWHTYDVKRIITHPEYSSPSKYHDIALLETVQPVKYTKDVFPACLDVQGFVDTLQKPEDKNKPLSLADLLMSLELEESVEDQTRATATGWGRLGKNKPLADNLQEVLLQRFSDEKCFKLFPPHRLLKDGYNANWQMCYGDKNEPRDTCEGDSGGPLLVHSQVSECLHTVIGVTSYGKACGYLGDAGMYTRVYHYVPWIESGDSGGPLLVRSQVSECLHTVIGVTSYGKACGYRGDAGMYTRVYHYVPWIESVVWPGPH</sequence>
<accession>A0ACC2Q0W5</accession>
<keyword evidence="2" id="KW-1185">Reference proteome</keyword>
<gene>
    <name evidence="1" type="ORF">PYW08_012494</name>
</gene>
<evidence type="ECO:0000313" key="2">
    <source>
        <dbReference type="Proteomes" id="UP001231649"/>
    </source>
</evidence>
<organism evidence="1 2">
    <name type="scientific">Mythimna loreyi</name>
    <dbReference type="NCBI Taxonomy" id="667449"/>
    <lineage>
        <taxon>Eukaryota</taxon>
        <taxon>Metazoa</taxon>
        <taxon>Ecdysozoa</taxon>
        <taxon>Arthropoda</taxon>
        <taxon>Hexapoda</taxon>
        <taxon>Insecta</taxon>
        <taxon>Pterygota</taxon>
        <taxon>Neoptera</taxon>
        <taxon>Endopterygota</taxon>
        <taxon>Lepidoptera</taxon>
        <taxon>Glossata</taxon>
        <taxon>Ditrysia</taxon>
        <taxon>Noctuoidea</taxon>
        <taxon>Noctuidae</taxon>
        <taxon>Noctuinae</taxon>
        <taxon>Hadenini</taxon>
        <taxon>Mythimna</taxon>
    </lineage>
</organism>